<dbReference type="OrthoDB" id="9949323at2759"/>
<dbReference type="InterPro" id="IPR053891">
    <property type="entry name" value="Shisa_N"/>
</dbReference>
<evidence type="ECO:0000313" key="3">
    <source>
        <dbReference type="EMBL" id="CAF0708009.1"/>
    </source>
</evidence>
<protein>
    <recommendedName>
        <fullName evidence="2">Shisa N-terminal domain-containing protein</fullName>
    </recommendedName>
</protein>
<keyword evidence="1" id="KW-0812">Transmembrane</keyword>
<feature type="domain" description="Shisa N-terminal" evidence="2">
    <location>
        <begin position="5"/>
        <end position="50"/>
    </location>
</feature>
<dbReference type="EMBL" id="CAJNOC010000028">
    <property type="protein sequence ID" value="CAF0708009.1"/>
    <property type="molecule type" value="Genomic_DNA"/>
</dbReference>
<organism evidence="3 4">
    <name type="scientific">Brachionus calyciflorus</name>
    <dbReference type="NCBI Taxonomy" id="104777"/>
    <lineage>
        <taxon>Eukaryota</taxon>
        <taxon>Metazoa</taxon>
        <taxon>Spiralia</taxon>
        <taxon>Gnathifera</taxon>
        <taxon>Rotifera</taxon>
        <taxon>Eurotatoria</taxon>
        <taxon>Monogononta</taxon>
        <taxon>Pseudotrocha</taxon>
        <taxon>Ploima</taxon>
        <taxon>Brachionidae</taxon>
        <taxon>Brachionus</taxon>
    </lineage>
</organism>
<evidence type="ECO:0000259" key="2">
    <source>
        <dbReference type="Pfam" id="PF13908"/>
    </source>
</evidence>
<keyword evidence="1" id="KW-1133">Transmembrane helix</keyword>
<evidence type="ECO:0000313" key="4">
    <source>
        <dbReference type="Proteomes" id="UP000663879"/>
    </source>
</evidence>
<comment type="caution">
    <text evidence="3">The sequence shown here is derived from an EMBL/GenBank/DDBJ whole genome shotgun (WGS) entry which is preliminary data.</text>
</comment>
<keyword evidence="4" id="KW-1185">Reference proteome</keyword>
<proteinExistence type="predicted"/>
<accession>A0A813LWW1</accession>
<sequence>CKPLELCRQYSIGNLLYNSFYCLDFCCGNCNFRYCCSNETYLVDQTKCKNNVIQLDLFRTSQIPKTDNSSKISTKATTVQKKNQLFVDTCESVSGSYAAKKCSSNNRYCCGTCQNRYCCDSLKDRLNQFECKVFSNHSNYKNDNQANSNSYLYVILTLILVLLLAFACIPFVIFINKRSKKVNTPNPALPFQSLVPLSILEQLNNTALSAVVEKPKISVTQKEDSPPAYSTIFNKN</sequence>
<name>A0A813LWW1_9BILA</name>
<feature type="non-terminal residue" evidence="3">
    <location>
        <position position="1"/>
    </location>
</feature>
<dbReference type="Pfam" id="PF13908">
    <property type="entry name" value="Shisa_N"/>
    <property type="match status" value="2"/>
</dbReference>
<dbReference type="Proteomes" id="UP000663879">
    <property type="component" value="Unassembled WGS sequence"/>
</dbReference>
<keyword evidence="1" id="KW-0472">Membrane</keyword>
<gene>
    <name evidence="3" type="ORF">OXX778_LOCUS547</name>
</gene>
<evidence type="ECO:0000256" key="1">
    <source>
        <dbReference type="SAM" id="Phobius"/>
    </source>
</evidence>
<reference evidence="3" key="1">
    <citation type="submission" date="2021-02" db="EMBL/GenBank/DDBJ databases">
        <authorList>
            <person name="Nowell W R."/>
        </authorList>
    </citation>
    <scope>NUCLEOTIDE SEQUENCE</scope>
    <source>
        <strain evidence="3">Ploen Becks lab</strain>
    </source>
</reference>
<dbReference type="AlphaFoldDB" id="A0A813LWW1"/>
<feature type="transmembrane region" description="Helical" evidence="1">
    <location>
        <begin position="151"/>
        <end position="175"/>
    </location>
</feature>
<feature type="domain" description="Shisa N-terminal" evidence="2">
    <location>
        <begin position="91"/>
        <end position="132"/>
    </location>
</feature>